<proteinExistence type="predicted"/>
<reference evidence="3" key="1">
    <citation type="submission" date="2020-11" db="EMBL/GenBank/DDBJ databases">
        <authorList>
            <person name="Tran Van P."/>
        </authorList>
    </citation>
    <scope>NUCLEOTIDE SEQUENCE</scope>
</reference>
<dbReference type="GO" id="GO:0005829">
    <property type="term" value="C:cytosol"/>
    <property type="evidence" value="ECO:0007669"/>
    <property type="project" value="TreeGrafter"/>
</dbReference>
<evidence type="ECO:0000313" key="3">
    <source>
        <dbReference type="EMBL" id="CAD7456522.1"/>
    </source>
</evidence>
<dbReference type="PANTHER" id="PTHR46200:SF1">
    <property type="entry name" value="GATOR COMPLEX PROTEIN WDR24"/>
    <property type="match status" value="1"/>
</dbReference>
<dbReference type="PANTHER" id="PTHR46200">
    <property type="entry name" value="GATOR COMPLEX PROTEIN WDR24"/>
    <property type="match status" value="1"/>
</dbReference>
<dbReference type="InterPro" id="IPR037590">
    <property type="entry name" value="WDR24"/>
</dbReference>
<dbReference type="GO" id="GO:1904263">
    <property type="term" value="P:positive regulation of TORC1 signaling"/>
    <property type="evidence" value="ECO:0007669"/>
    <property type="project" value="TreeGrafter"/>
</dbReference>
<name>A0A7R9IDX3_9NEOP</name>
<keyword evidence="1" id="KW-0853">WD repeat</keyword>
<dbReference type="GO" id="GO:0016239">
    <property type="term" value="P:positive regulation of macroautophagy"/>
    <property type="evidence" value="ECO:0007669"/>
    <property type="project" value="TreeGrafter"/>
</dbReference>
<dbReference type="AlphaFoldDB" id="A0A7R9IDX3"/>
<dbReference type="GO" id="GO:0061700">
    <property type="term" value="C:GATOR2 complex"/>
    <property type="evidence" value="ECO:0007669"/>
    <property type="project" value="TreeGrafter"/>
</dbReference>
<evidence type="ECO:0000256" key="2">
    <source>
        <dbReference type="ARBA" id="ARBA00022737"/>
    </source>
</evidence>
<organism evidence="3">
    <name type="scientific">Timema tahoe</name>
    <dbReference type="NCBI Taxonomy" id="61484"/>
    <lineage>
        <taxon>Eukaryota</taxon>
        <taxon>Metazoa</taxon>
        <taxon>Ecdysozoa</taxon>
        <taxon>Arthropoda</taxon>
        <taxon>Hexapoda</taxon>
        <taxon>Insecta</taxon>
        <taxon>Pterygota</taxon>
        <taxon>Neoptera</taxon>
        <taxon>Polyneoptera</taxon>
        <taxon>Phasmatodea</taxon>
        <taxon>Timematodea</taxon>
        <taxon>Timematoidea</taxon>
        <taxon>Timematidae</taxon>
        <taxon>Timema</taxon>
    </lineage>
</organism>
<accession>A0A7R9IDX3</accession>
<dbReference type="EMBL" id="OE001317">
    <property type="protein sequence ID" value="CAD7456522.1"/>
    <property type="molecule type" value="Genomic_DNA"/>
</dbReference>
<evidence type="ECO:0000256" key="1">
    <source>
        <dbReference type="ARBA" id="ARBA00022574"/>
    </source>
</evidence>
<dbReference type="GO" id="GO:0005774">
    <property type="term" value="C:vacuolar membrane"/>
    <property type="evidence" value="ECO:0007669"/>
    <property type="project" value="TreeGrafter"/>
</dbReference>
<dbReference type="GO" id="GO:0034198">
    <property type="term" value="P:cellular response to amino acid starvation"/>
    <property type="evidence" value="ECO:0007669"/>
    <property type="project" value="TreeGrafter"/>
</dbReference>
<keyword evidence="2" id="KW-0677">Repeat</keyword>
<sequence>MFPPYWDSLQAVVEDQPSSLLCVTSLPRLNSWDPTMVMVDMLKHHSSLGDVQTSACVLLVMGDRRRTLTTLDEAVQEHWLLAYIDILFRLQLWDVTTKVIQLAWIPMVCQLNQQSTTVYTGCSRCNKPLLRSGWICDRCHTSECAACSVCHKVVRGIDGEQNIERGKQGDHVENGRGKVHGISFPGFSAWPDMMSLDAVSLSWQMVPEYTRINSGSVVAFSRERLCSARQGMRMELWSKCGCLTKVGRSRVWLGPKVEKWVFWKCLERGGSARKKINKHITRTGVYSPKIKIAVQCGAVQQRPPIRSFDSLLLGNLRGLGSLLRRILLLG</sequence>
<gene>
    <name evidence="3" type="ORF">TTEB3V08_LOCUS4550</name>
</gene>
<protein>
    <submittedName>
        <fullName evidence="3">Uncharacterized protein</fullName>
    </submittedName>
</protein>